<dbReference type="InterPro" id="IPR050519">
    <property type="entry name" value="Glycosyltransf_28_UgtP"/>
</dbReference>
<dbReference type="Proteomes" id="UP000292927">
    <property type="component" value="Unassembled WGS sequence"/>
</dbReference>
<dbReference type="RefSeq" id="WP_130436319.1">
    <property type="nucleotide sequence ID" value="NZ_SGXF01000009.1"/>
</dbReference>
<dbReference type="Pfam" id="PF04101">
    <property type="entry name" value="Glyco_tran_28_C"/>
    <property type="match status" value="1"/>
</dbReference>
<dbReference type="GO" id="GO:0016758">
    <property type="term" value="F:hexosyltransferase activity"/>
    <property type="evidence" value="ECO:0007669"/>
    <property type="project" value="InterPro"/>
</dbReference>
<proteinExistence type="inferred from homology"/>
<comment type="similarity">
    <text evidence="2">Belongs to the glycosyltransferase 28 family.</text>
</comment>
<dbReference type="GO" id="GO:0016020">
    <property type="term" value="C:membrane"/>
    <property type="evidence" value="ECO:0007669"/>
    <property type="project" value="UniProtKB-SubCell"/>
</dbReference>
<dbReference type="PANTHER" id="PTHR43025">
    <property type="entry name" value="MONOGALACTOSYLDIACYLGLYCEROL SYNTHASE"/>
    <property type="match status" value="1"/>
</dbReference>
<dbReference type="PANTHER" id="PTHR43025:SF3">
    <property type="entry name" value="MONOGALACTOSYLDIACYLGLYCEROL SYNTHASE 1, CHLOROPLASTIC"/>
    <property type="match status" value="1"/>
</dbReference>
<dbReference type="AlphaFoldDB" id="A0A4Q7NY72"/>
<reference evidence="7 8" key="1">
    <citation type="submission" date="2019-02" db="EMBL/GenBank/DDBJ databases">
        <title>Genomic Encyclopedia of Type Strains, Phase IV (KMG-IV): sequencing the most valuable type-strain genomes for metagenomic binning, comparative biology and taxonomic classification.</title>
        <authorList>
            <person name="Goeker M."/>
        </authorList>
    </citation>
    <scope>NUCLEOTIDE SEQUENCE [LARGE SCALE GENOMIC DNA]</scope>
    <source>
        <strain evidence="7 8">DSM 29486</strain>
    </source>
</reference>
<organism evidence="7 8">
    <name type="scientific">Cuneatibacter caecimuris</name>
    <dbReference type="NCBI Taxonomy" id="1796618"/>
    <lineage>
        <taxon>Bacteria</taxon>
        <taxon>Bacillati</taxon>
        <taxon>Bacillota</taxon>
        <taxon>Clostridia</taxon>
        <taxon>Lachnospirales</taxon>
        <taxon>Lachnospiraceae</taxon>
        <taxon>Cuneatibacter</taxon>
    </lineage>
</organism>
<name>A0A4Q7NY72_9FIRM</name>
<gene>
    <name evidence="7" type="ORF">EV209_3090</name>
</gene>
<sequence length="371" mass="40988">MNVLILSCNTGQGHNAAGRAVKEELERRGIACEMRDMLAMKRERSSRTASRIYVSVTTKAPKAFGCIYHVGAFISNAKIHSPVYWANALCAKNLKEYIERKGFDCVVAPHLFPAETMTYLRSHYGLRIPCFAVATDYASIPFWEETRMDVYFIPHSDLTEEFSGKGIPVERLVASGIPVSRQFQGERKTGEARKRLGCADADYVFTLMSGSMGFGHLADTVRELLKKGSSKTRIYVLGGNNETLKNRLRGDFAGDGRVEIVDYTEQAASYMDACDVLITKPGGLTTTEAAVREVPLVHSAPIPGCETANVQFFSARGMSVEAKDEKQAAALAWQLAECSELRVNMMEAQRREIPKNGAARICDYIQQALDG</sequence>
<dbReference type="Pfam" id="PF06925">
    <property type="entry name" value="MGDG_synth"/>
    <property type="match status" value="1"/>
</dbReference>
<evidence type="ECO:0000313" key="8">
    <source>
        <dbReference type="Proteomes" id="UP000292927"/>
    </source>
</evidence>
<feature type="domain" description="Diacylglycerol glucosyltransferase N-terminal" evidence="6">
    <location>
        <begin position="14"/>
        <end position="179"/>
    </location>
</feature>
<dbReference type="Gene3D" id="3.40.50.2000">
    <property type="entry name" value="Glycogen Phosphorylase B"/>
    <property type="match status" value="1"/>
</dbReference>
<dbReference type="SUPFAM" id="SSF53756">
    <property type="entry name" value="UDP-Glycosyltransferase/glycogen phosphorylase"/>
    <property type="match status" value="1"/>
</dbReference>
<evidence type="ECO:0000256" key="1">
    <source>
        <dbReference type="ARBA" id="ARBA00004370"/>
    </source>
</evidence>
<evidence type="ECO:0000259" key="5">
    <source>
        <dbReference type="Pfam" id="PF04101"/>
    </source>
</evidence>
<keyword evidence="3" id="KW-0328">Glycosyltransferase</keyword>
<keyword evidence="4" id="KW-0808">Transferase</keyword>
<evidence type="ECO:0000259" key="6">
    <source>
        <dbReference type="Pfam" id="PF06925"/>
    </source>
</evidence>
<dbReference type="OrthoDB" id="9815663at2"/>
<feature type="domain" description="Glycosyl transferase family 28 C-terminal" evidence="5">
    <location>
        <begin position="207"/>
        <end position="297"/>
    </location>
</feature>
<protein>
    <submittedName>
        <fullName evidence="7">Monogalactosyldiacylglycerol synthase</fullName>
    </submittedName>
</protein>
<dbReference type="InterPro" id="IPR009695">
    <property type="entry name" value="Diacylglyc_glucosyltr_N"/>
</dbReference>
<evidence type="ECO:0000256" key="4">
    <source>
        <dbReference type="ARBA" id="ARBA00022679"/>
    </source>
</evidence>
<keyword evidence="8" id="KW-1185">Reference proteome</keyword>
<evidence type="ECO:0000313" key="7">
    <source>
        <dbReference type="EMBL" id="RZS92376.1"/>
    </source>
</evidence>
<evidence type="ECO:0000256" key="3">
    <source>
        <dbReference type="ARBA" id="ARBA00022676"/>
    </source>
</evidence>
<evidence type="ECO:0000256" key="2">
    <source>
        <dbReference type="ARBA" id="ARBA00006962"/>
    </source>
</evidence>
<comment type="subcellular location">
    <subcellularLocation>
        <location evidence="1">Membrane</location>
    </subcellularLocation>
</comment>
<accession>A0A4Q7NY72</accession>
<dbReference type="GO" id="GO:0009247">
    <property type="term" value="P:glycolipid biosynthetic process"/>
    <property type="evidence" value="ECO:0007669"/>
    <property type="project" value="InterPro"/>
</dbReference>
<dbReference type="EMBL" id="SGXF01000009">
    <property type="protein sequence ID" value="RZS92376.1"/>
    <property type="molecule type" value="Genomic_DNA"/>
</dbReference>
<dbReference type="InterPro" id="IPR007235">
    <property type="entry name" value="Glyco_trans_28_C"/>
</dbReference>
<comment type="caution">
    <text evidence="7">The sequence shown here is derived from an EMBL/GenBank/DDBJ whole genome shotgun (WGS) entry which is preliminary data.</text>
</comment>